<dbReference type="Gene3D" id="3.40.50.300">
    <property type="entry name" value="P-loop containing nucleotide triphosphate hydrolases"/>
    <property type="match status" value="1"/>
</dbReference>
<dbReference type="SUPFAM" id="SSF52540">
    <property type="entry name" value="P-loop containing nucleoside triphosphate hydrolases"/>
    <property type="match status" value="1"/>
</dbReference>
<dbReference type="GO" id="GO:0004386">
    <property type="term" value="F:helicase activity"/>
    <property type="evidence" value="ECO:0007669"/>
    <property type="project" value="UniProtKB-KW"/>
</dbReference>
<proteinExistence type="predicted"/>
<reference evidence="3" key="1">
    <citation type="journal article" date="2019" name="Int. J. Syst. Evol. Microbiol.">
        <title>The Global Catalogue of Microorganisms (GCM) 10K type strain sequencing project: providing services to taxonomists for standard genome sequencing and annotation.</title>
        <authorList>
            <consortium name="The Broad Institute Genomics Platform"/>
            <consortium name="The Broad Institute Genome Sequencing Center for Infectious Disease"/>
            <person name="Wu L."/>
            <person name="Ma J."/>
        </authorList>
    </citation>
    <scope>NUCLEOTIDE SEQUENCE [LARGE SCALE GENOMIC DNA]</scope>
    <source>
        <strain evidence="3">CECT 7798</strain>
    </source>
</reference>
<dbReference type="SMART" id="SM00487">
    <property type="entry name" value="DEXDc"/>
    <property type="match status" value="1"/>
</dbReference>
<dbReference type="InterPro" id="IPR014001">
    <property type="entry name" value="Helicase_ATP-bd"/>
</dbReference>
<dbReference type="InterPro" id="IPR027417">
    <property type="entry name" value="P-loop_NTPase"/>
</dbReference>
<dbReference type="Proteomes" id="UP001595735">
    <property type="component" value="Unassembled WGS sequence"/>
</dbReference>
<dbReference type="Pfam" id="PF00270">
    <property type="entry name" value="DEAD"/>
    <property type="match status" value="1"/>
</dbReference>
<protein>
    <submittedName>
        <fullName evidence="2">DEAD/DEAH box helicase</fullName>
    </submittedName>
</protein>
<evidence type="ECO:0000259" key="1">
    <source>
        <dbReference type="PROSITE" id="PS51192"/>
    </source>
</evidence>
<name>A0ABV7XPZ7_9FLAO</name>
<evidence type="ECO:0000313" key="3">
    <source>
        <dbReference type="Proteomes" id="UP001595735"/>
    </source>
</evidence>
<dbReference type="RefSeq" id="WP_378169684.1">
    <property type="nucleotide sequence ID" value="NZ_JBHRYO010000002.1"/>
</dbReference>
<dbReference type="EMBL" id="JBHRYO010000002">
    <property type="protein sequence ID" value="MFC3755086.1"/>
    <property type="molecule type" value="Genomic_DNA"/>
</dbReference>
<dbReference type="InterPro" id="IPR011545">
    <property type="entry name" value="DEAD/DEAH_box_helicase_dom"/>
</dbReference>
<comment type="caution">
    <text evidence="2">The sequence shown here is derived from an EMBL/GenBank/DDBJ whole genome shotgun (WGS) entry which is preliminary data.</text>
</comment>
<keyword evidence="2" id="KW-0378">Hydrolase</keyword>
<sequence length="861" mass="101722">MELPNKYFEDFPIEFKKVNRTSVSRVNEGISNPNGFTVTKQIDKEPKNKYLNEDLQSIIKLEEKNTTVINASVGNGKSYAIIQTIKRFYDSKEQDYLIIVATPFVSLVEQYVNEIHTKGGIPVEQIYNYNNIGRTDKPYIEKKVQVVTANTLLGNPGEDSYKNSDKKRKYLNELIQDCEKNNKKVIFIYDEVHDTIPNFKEEFLFNLWKWKNVIHKNFIISATFTEASFVVIEYLAELTDKKIDIIEFPRIRNRENQSDLFLYYSSSYKFKSTTPEIVNVVEDLLKRNKSIDILCYSRSLAKSIISDKNIGKKLKTKFRKINDCTSENIDNQRPENETPQNRFDNVLCNVGTNFKSGVSIEKENHAFVIILPPLGSQSKFKNYYGIFSGGITSVIQSLARQRTKGEIHIILARPNEFEYDSLKPFMTKEQIDVFSRNYDLVKHYKSLDQKEKINYIPLALQDKLIYSFYKNDLKANVQSGIDTVSEIDRKQLARLDFPSYKNFKLNESEDYLASSFGFFGGDLSAYMTYCAFTNQFVNCYLKGFEYKQVLWFTEENIQKHLNEYFDEYFGEAYIERVFELSNFRKSYEEFRNKLFNEFDLKFKRIKTEDTKKEPTWSNIHEYKNSIFEQELLRFIAFKYYGRSYFYHADYARKSRDTGYTRSQYFIDGIASALHVNLEEGNYSDEYVKRVQAFLNLNYFREKLTRTIAHHRRGSVRYNYLPVNPFPEFILTEDISKFHETIEYFSNVDKYISNEVYSFKRRVNDTFEKNKTSFYKILIEDFFEYEKRENSPQLLIYNKKQPVLPHIVTRALPDSSRVINLIQNSESEQLTNPDEFKEWLIRKYGSVEAYTEMLIALVNESE</sequence>
<keyword evidence="2" id="KW-0347">Helicase</keyword>
<gene>
    <name evidence="2" type="ORF">ACFONJ_03785</name>
</gene>
<accession>A0ABV7XPZ7</accession>
<keyword evidence="2" id="KW-0067">ATP-binding</keyword>
<feature type="domain" description="Helicase ATP-binding" evidence="1">
    <location>
        <begin position="58"/>
        <end position="242"/>
    </location>
</feature>
<keyword evidence="2" id="KW-0547">Nucleotide-binding</keyword>
<keyword evidence="3" id="KW-1185">Reference proteome</keyword>
<evidence type="ECO:0000313" key="2">
    <source>
        <dbReference type="EMBL" id="MFC3755086.1"/>
    </source>
</evidence>
<organism evidence="2 3">
    <name type="scientific">Chryseobacterium tructae</name>
    <dbReference type="NCBI Taxonomy" id="1037380"/>
    <lineage>
        <taxon>Bacteria</taxon>
        <taxon>Pseudomonadati</taxon>
        <taxon>Bacteroidota</taxon>
        <taxon>Flavobacteriia</taxon>
        <taxon>Flavobacteriales</taxon>
        <taxon>Weeksellaceae</taxon>
        <taxon>Chryseobacterium group</taxon>
        <taxon>Chryseobacterium</taxon>
    </lineage>
</organism>
<dbReference type="PROSITE" id="PS51192">
    <property type="entry name" value="HELICASE_ATP_BIND_1"/>
    <property type="match status" value="1"/>
</dbReference>